<evidence type="ECO:0000313" key="2">
    <source>
        <dbReference type="EMBL" id="MFD2871982.1"/>
    </source>
</evidence>
<organism evidence="2 3">
    <name type="scientific">Mucilaginibacter ximonensis</name>
    <dbReference type="NCBI Taxonomy" id="538021"/>
    <lineage>
        <taxon>Bacteria</taxon>
        <taxon>Pseudomonadati</taxon>
        <taxon>Bacteroidota</taxon>
        <taxon>Sphingobacteriia</taxon>
        <taxon>Sphingobacteriales</taxon>
        <taxon>Sphingobacteriaceae</taxon>
        <taxon>Mucilaginibacter</taxon>
    </lineage>
</organism>
<feature type="domain" description="Conserved hypothetical protein CHP02391" evidence="1">
    <location>
        <begin position="142"/>
        <end position="262"/>
    </location>
</feature>
<sequence>MAKVFDPIPPQVLEAICRGIGDIGQGLSGTDINKYLQDCRIENPTPDITKWKRLYNAFDKKQHGTGNANDILRFVQLAVHPSRYINFGADYFTGIVANLNQPFSFVGLELGVDGKFRNVIASKTISDAQKRANTLLQKLQAREVHADIYRYCTAELLTENYFHAVFETTKGVADRLRYLSDRTTDGAPLVSEVFASSNPILIINNFTTETDISEHKGFANLLIGFFGMFRNTTAHIPKTSWVMTEQDALEIMTIASLCHRKLDRSHKIR</sequence>
<evidence type="ECO:0000313" key="3">
    <source>
        <dbReference type="Proteomes" id="UP001597557"/>
    </source>
</evidence>
<protein>
    <submittedName>
        <fullName evidence="2">TIGR02391 family protein</fullName>
    </submittedName>
</protein>
<name>A0ABW5YB22_9SPHI</name>
<dbReference type="NCBIfam" id="TIGR02391">
    <property type="entry name" value="hypoth_ymh"/>
    <property type="match status" value="1"/>
</dbReference>
<dbReference type="EMBL" id="JBHUPD010000001">
    <property type="protein sequence ID" value="MFD2871982.1"/>
    <property type="molecule type" value="Genomic_DNA"/>
</dbReference>
<gene>
    <name evidence="2" type="ORF">ACFS5N_05850</name>
</gene>
<evidence type="ECO:0000259" key="1">
    <source>
        <dbReference type="Pfam" id="PF09509"/>
    </source>
</evidence>
<dbReference type="InterPro" id="IPR012654">
    <property type="entry name" value="CHP02391"/>
</dbReference>
<accession>A0ABW5YB22</accession>
<comment type="caution">
    <text evidence="2">The sequence shown here is derived from an EMBL/GenBank/DDBJ whole genome shotgun (WGS) entry which is preliminary data.</text>
</comment>
<dbReference type="Proteomes" id="UP001597557">
    <property type="component" value="Unassembled WGS sequence"/>
</dbReference>
<keyword evidence="3" id="KW-1185">Reference proteome</keyword>
<proteinExistence type="predicted"/>
<dbReference type="RefSeq" id="WP_377183197.1">
    <property type="nucleotide sequence ID" value="NZ_JBHUPD010000001.1"/>
</dbReference>
<dbReference type="Pfam" id="PF09509">
    <property type="entry name" value="Hypoth_Ymh"/>
    <property type="match status" value="1"/>
</dbReference>
<reference evidence="3" key="1">
    <citation type="journal article" date="2019" name="Int. J. Syst. Evol. Microbiol.">
        <title>The Global Catalogue of Microorganisms (GCM) 10K type strain sequencing project: providing services to taxonomists for standard genome sequencing and annotation.</title>
        <authorList>
            <consortium name="The Broad Institute Genomics Platform"/>
            <consortium name="The Broad Institute Genome Sequencing Center for Infectious Disease"/>
            <person name="Wu L."/>
            <person name="Ma J."/>
        </authorList>
    </citation>
    <scope>NUCLEOTIDE SEQUENCE [LARGE SCALE GENOMIC DNA]</scope>
    <source>
        <strain evidence="3">KCTC 22437</strain>
    </source>
</reference>